<name>A0A833QII5_9POAL</name>
<sequence>MRVAPNPSLSCSFCGFASPQSVPGAIPKPRFRLGASTQPARSVSVSTPTTSATAEESATPTVTSRRRLILLRHGESAFAGRFTKDHDRPLSQVGRNDAISISHKLEQMGWIPELILSSNATRTKETLEILREKIKGLNQAKVHFIPSFYSIAAMDGQTAAHLQKAICEFSTDEISTVMCMGHNKGWEEAASMFSGDPVELKTCNAALLEASGQSWMEAFSVAGLGGWKLHGILKP</sequence>
<dbReference type="CDD" id="cd07067">
    <property type="entry name" value="HP_PGM_like"/>
    <property type="match status" value="1"/>
</dbReference>
<dbReference type="PANTHER" id="PTHR47623">
    <property type="entry name" value="OS09G0287300 PROTEIN"/>
    <property type="match status" value="1"/>
</dbReference>
<evidence type="ECO:0000313" key="4">
    <source>
        <dbReference type="Proteomes" id="UP000623129"/>
    </source>
</evidence>
<dbReference type="Gene3D" id="3.40.50.1240">
    <property type="entry name" value="Phosphoglycerate mutase-like"/>
    <property type="match status" value="1"/>
</dbReference>
<keyword evidence="4" id="KW-1185">Reference proteome</keyword>
<comment type="caution">
    <text evidence="3">The sequence shown here is derived from an EMBL/GenBank/DDBJ whole genome shotgun (WGS) entry which is preliminary data.</text>
</comment>
<reference evidence="3" key="1">
    <citation type="submission" date="2020-01" db="EMBL/GenBank/DDBJ databases">
        <title>Genome sequence of Kobresia littledalei, the first chromosome-level genome in the family Cyperaceae.</title>
        <authorList>
            <person name="Qu G."/>
        </authorList>
    </citation>
    <scope>NUCLEOTIDE SEQUENCE</scope>
    <source>
        <strain evidence="3">C.B.Clarke</strain>
        <tissue evidence="3">Leaf</tissue>
    </source>
</reference>
<dbReference type="Proteomes" id="UP000623129">
    <property type="component" value="Unassembled WGS sequence"/>
</dbReference>
<dbReference type="AlphaFoldDB" id="A0A833QII5"/>
<dbReference type="SMART" id="SM00855">
    <property type="entry name" value="PGAM"/>
    <property type="match status" value="1"/>
</dbReference>
<evidence type="ECO:0000313" key="3">
    <source>
        <dbReference type="EMBL" id="KAF3325940.1"/>
    </source>
</evidence>
<evidence type="ECO:0000256" key="1">
    <source>
        <dbReference type="PIRSR" id="PIRSR613078-2"/>
    </source>
</evidence>
<feature type="compositionally biased region" description="Low complexity" evidence="2">
    <location>
        <begin position="42"/>
        <end position="59"/>
    </location>
</feature>
<dbReference type="InterPro" id="IPR029033">
    <property type="entry name" value="His_PPase_superfam"/>
</dbReference>
<dbReference type="EMBL" id="SWLB01000019">
    <property type="protein sequence ID" value="KAF3325940.1"/>
    <property type="molecule type" value="Genomic_DNA"/>
</dbReference>
<proteinExistence type="predicted"/>
<protein>
    <submittedName>
        <fullName evidence="3">Histidine phosphatase superfamily (Branch 1)</fullName>
    </submittedName>
</protein>
<evidence type="ECO:0000256" key="2">
    <source>
        <dbReference type="SAM" id="MobiDB-lite"/>
    </source>
</evidence>
<dbReference type="SUPFAM" id="SSF53254">
    <property type="entry name" value="Phosphoglycerate mutase-like"/>
    <property type="match status" value="1"/>
</dbReference>
<dbReference type="Pfam" id="PF00300">
    <property type="entry name" value="His_Phos_1"/>
    <property type="match status" value="1"/>
</dbReference>
<dbReference type="PANTHER" id="PTHR47623:SF1">
    <property type="entry name" value="OS09G0287300 PROTEIN"/>
    <property type="match status" value="1"/>
</dbReference>
<dbReference type="InterPro" id="IPR013078">
    <property type="entry name" value="His_Pase_superF_clade-1"/>
</dbReference>
<organism evidence="3 4">
    <name type="scientific">Carex littledalei</name>
    <dbReference type="NCBI Taxonomy" id="544730"/>
    <lineage>
        <taxon>Eukaryota</taxon>
        <taxon>Viridiplantae</taxon>
        <taxon>Streptophyta</taxon>
        <taxon>Embryophyta</taxon>
        <taxon>Tracheophyta</taxon>
        <taxon>Spermatophyta</taxon>
        <taxon>Magnoliopsida</taxon>
        <taxon>Liliopsida</taxon>
        <taxon>Poales</taxon>
        <taxon>Cyperaceae</taxon>
        <taxon>Cyperoideae</taxon>
        <taxon>Cariceae</taxon>
        <taxon>Carex</taxon>
        <taxon>Carex subgen. Euthyceras</taxon>
    </lineage>
</organism>
<accession>A0A833QII5</accession>
<feature type="region of interest" description="Disordered" evidence="2">
    <location>
        <begin position="27"/>
        <end position="59"/>
    </location>
</feature>
<gene>
    <name evidence="3" type="ORF">FCM35_KLT09020</name>
</gene>
<feature type="binding site" evidence="1">
    <location>
        <position position="122"/>
    </location>
    <ligand>
        <name>substrate</name>
    </ligand>
</feature>
<dbReference type="OrthoDB" id="2019724at2759"/>